<name>A0ACB8RY15_9AGAM</name>
<dbReference type="EMBL" id="MU275877">
    <property type="protein sequence ID" value="KAI0049164.1"/>
    <property type="molecule type" value="Genomic_DNA"/>
</dbReference>
<comment type="caution">
    <text evidence="1">The sequence shown here is derived from an EMBL/GenBank/DDBJ whole genome shotgun (WGS) entry which is preliminary data.</text>
</comment>
<reference evidence="1" key="1">
    <citation type="submission" date="2021-02" db="EMBL/GenBank/DDBJ databases">
        <authorList>
            <consortium name="DOE Joint Genome Institute"/>
            <person name="Ahrendt S."/>
            <person name="Looney B.P."/>
            <person name="Miyauchi S."/>
            <person name="Morin E."/>
            <person name="Drula E."/>
            <person name="Courty P.E."/>
            <person name="Chicoki N."/>
            <person name="Fauchery L."/>
            <person name="Kohler A."/>
            <person name="Kuo A."/>
            <person name="Labutti K."/>
            <person name="Pangilinan J."/>
            <person name="Lipzen A."/>
            <person name="Riley R."/>
            <person name="Andreopoulos W."/>
            <person name="He G."/>
            <person name="Johnson J."/>
            <person name="Barry K.W."/>
            <person name="Grigoriev I.V."/>
            <person name="Nagy L."/>
            <person name="Hibbett D."/>
            <person name="Henrissat B."/>
            <person name="Matheny P.B."/>
            <person name="Labbe J."/>
            <person name="Martin F."/>
        </authorList>
    </citation>
    <scope>NUCLEOTIDE SEQUENCE</scope>
    <source>
        <strain evidence="1">FP105234-sp</strain>
    </source>
</reference>
<proteinExistence type="predicted"/>
<evidence type="ECO:0000313" key="2">
    <source>
        <dbReference type="Proteomes" id="UP000814033"/>
    </source>
</evidence>
<dbReference type="Proteomes" id="UP000814033">
    <property type="component" value="Unassembled WGS sequence"/>
</dbReference>
<keyword evidence="2" id="KW-1185">Reference proteome</keyword>
<accession>A0ACB8RY15</accession>
<reference evidence="1" key="2">
    <citation type="journal article" date="2022" name="New Phytol.">
        <title>Evolutionary transition to the ectomycorrhizal habit in the genomes of a hyperdiverse lineage of mushroom-forming fungi.</title>
        <authorList>
            <person name="Looney B."/>
            <person name="Miyauchi S."/>
            <person name="Morin E."/>
            <person name="Drula E."/>
            <person name="Courty P.E."/>
            <person name="Kohler A."/>
            <person name="Kuo A."/>
            <person name="LaButti K."/>
            <person name="Pangilinan J."/>
            <person name="Lipzen A."/>
            <person name="Riley R."/>
            <person name="Andreopoulos W."/>
            <person name="He G."/>
            <person name="Johnson J."/>
            <person name="Nolan M."/>
            <person name="Tritt A."/>
            <person name="Barry K.W."/>
            <person name="Grigoriev I.V."/>
            <person name="Nagy L.G."/>
            <person name="Hibbett D."/>
            <person name="Henrissat B."/>
            <person name="Matheny P.B."/>
            <person name="Labbe J."/>
            <person name="Martin F.M."/>
        </authorList>
    </citation>
    <scope>NUCLEOTIDE SEQUENCE</scope>
    <source>
        <strain evidence="1">FP105234-sp</strain>
    </source>
</reference>
<gene>
    <name evidence="1" type="ORF">FA95DRAFT_1604692</name>
</gene>
<protein>
    <submittedName>
        <fullName evidence="1">Uncharacterized protein</fullName>
    </submittedName>
</protein>
<organism evidence="1 2">
    <name type="scientific">Auriscalpium vulgare</name>
    <dbReference type="NCBI Taxonomy" id="40419"/>
    <lineage>
        <taxon>Eukaryota</taxon>
        <taxon>Fungi</taxon>
        <taxon>Dikarya</taxon>
        <taxon>Basidiomycota</taxon>
        <taxon>Agaricomycotina</taxon>
        <taxon>Agaricomycetes</taxon>
        <taxon>Russulales</taxon>
        <taxon>Auriscalpiaceae</taxon>
        <taxon>Auriscalpium</taxon>
    </lineage>
</organism>
<sequence length="394" mass="42865">MSEMDEDADDSGPSREHSARRHSTGTSTTTRHTTSSPEPPSHGPTQAVRPDGRLHEHLGRDDWRAEPTSGVVHHETCVCNPCSKYVSHFLDHMWSGDQSLVRAKATRDAAIVEHTDLGAKVASLQRDVDDLRQDNGDLADTNDRLRTEADDLRDDNDRAHAAAGALRDETAALRREVADLRSDVSHLRAKRRDAEDDMHRERRRKLSPPAHPSPTVPLADRMPKIPLADRMSPASGRTLLTPGADGAMRHTYLPARVLQSEQAQFNMSHGLPPPLGLTPVGGRDGYLADSDPSTIAAVDSLLARARQAPNSPAAAKARYFMERISLTPLDRHTPVHKHAIAVWATNAITALSNAAAVAHAPTTTTSSTQQASSSKKQGADKIVRPEARDSPSTW</sequence>
<evidence type="ECO:0000313" key="1">
    <source>
        <dbReference type="EMBL" id="KAI0049164.1"/>
    </source>
</evidence>